<accession>A0ABN8MA13</accession>
<evidence type="ECO:0000313" key="2">
    <source>
        <dbReference type="Proteomes" id="UP001159427"/>
    </source>
</evidence>
<protein>
    <submittedName>
        <fullName evidence="1">Uncharacterized protein</fullName>
    </submittedName>
</protein>
<organism evidence="1 2">
    <name type="scientific">Porites evermanni</name>
    <dbReference type="NCBI Taxonomy" id="104178"/>
    <lineage>
        <taxon>Eukaryota</taxon>
        <taxon>Metazoa</taxon>
        <taxon>Cnidaria</taxon>
        <taxon>Anthozoa</taxon>
        <taxon>Hexacorallia</taxon>
        <taxon>Scleractinia</taxon>
        <taxon>Fungiina</taxon>
        <taxon>Poritidae</taxon>
        <taxon>Porites</taxon>
    </lineage>
</organism>
<name>A0ABN8MA13_9CNID</name>
<feature type="non-terminal residue" evidence="1">
    <location>
        <position position="1"/>
    </location>
</feature>
<proteinExistence type="predicted"/>
<gene>
    <name evidence="1" type="ORF">PEVE_00026723</name>
</gene>
<dbReference type="EMBL" id="CALNXI010000363">
    <property type="protein sequence ID" value="CAH3025635.1"/>
    <property type="molecule type" value="Genomic_DNA"/>
</dbReference>
<sequence length="77" mass="8651">IFRIFKGTCVKEIRRWFQENVAVPSVNFFLQLCRHSHVKCNHCVPDLSGSSVRSGYPIPTATSTENLSVPVTSQETV</sequence>
<keyword evidence="2" id="KW-1185">Reference proteome</keyword>
<comment type="caution">
    <text evidence="1">The sequence shown here is derived from an EMBL/GenBank/DDBJ whole genome shotgun (WGS) entry which is preliminary data.</text>
</comment>
<dbReference type="Proteomes" id="UP001159427">
    <property type="component" value="Unassembled WGS sequence"/>
</dbReference>
<evidence type="ECO:0000313" key="1">
    <source>
        <dbReference type="EMBL" id="CAH3025635.1"/>
    </source>
</evidence>
<reference evidence="1 2" key="1">
    <citation type="submission" date="2022-05" db="EMBL/GenBank/DDBJ databases">
        <authorList>
            <consortium name="Genoscope - CEA"/>
            <person name="William W."/>
        </authorList>
    </citation>
    <scope>NUCLEOTIDE SEQUENCE [LARGE SCALE GENOMIC DNA]</scope>
</reference>